<feature type="region of interest" description="Disordered" evidence="1">
    <location>
        <begin position="33"/>
        <end position="71"/>
    </location>
</feature>
<feature type="compositionally biased region" description="Polar residues" evidence="1">
    <location>
        <begin position="33"/>
        <end position="54"/>
    </location>
</feature>
<dbReference type="AlphaFoldDB" id="A0A1L7U798"/>
<evidence type="ECO:0000256" key="1">
    <source>
        <dbReference type="SAM" id="MobiDB-lite"/>
    </source>
</evidence>
<name>A0A1L7U798_FUSMA</name>
<feature type="compositionally biased region" description="Basic and acidic residues" evidence="1">
    <location>
        <begin position="55"/>
        <end position="71"/>
    </location>
</feature>
<organism evidence="2 3">
    <name type="scientific">Fusarium mangiferae</name>
    <name type="common">Mango malformation disease fungus</name>
    <dbReference type="NCBI Taxonomy" id="192010"/>
    <lineage>
        <taxon>Eukaryota</taxon>
        <taxon>Fungi</taxon>
        <taxon>Dikarya</taxon>
        <taxon>Ascomycota</taxon>
        <taxon>Pezizomycotina</taxon>
        <taxon>Sordariomycetes</taxon>
        <taxon>Hypocreomycetidae</taxon>
        <taxon>Hypocreales</taxon>
        <taxon>Nectriaceae</taxon>
        <taxon>Fusarium</taxon>
        <taxon>Fusarium fujikuroi species complex</taxon>
    </lineage>
</organism>
<sequence>MALQTHLFRAFSDAFVIPNPTDRTPVITFKAFPTSSTSTITNHNARTTKTSTTRQRPDNDRRSPNDKRRHK</sequence>
<evidence type="ECO:0000313" key="3">
    <source>
        <dbReference type="Proteomes" id="UP000184255"/>
    </source>
</evidence>
<gene>
    <name evidence="2" type="ORF">FMAN_11770</name>
</gene>
<dbReference type="GeneID" id="65091020"/>
<dbReference type="VEuPathDB" id="FungiDB:FMAN_11770"/>
<accession>A0A1L7U798</accession>
<evidence type="ECO:0000313" key="2">
    <source>
        <dbReference type="EMBL" id="CVL06610.1"/>
    </source>
</evidence>
<keyword evidence="3" id="KW-1185">Reference proteome</keyword>
<dbReference type="EMBL" id="FCQH01000018">
    <property type="protein sequence ID" value="CVL06610.1"/>
    <property type="molecule type" value="Genomic_DNA"/>
</dbReference>
<comment type="caution">
    <text evidence="2">The sequence shown here is derived from an EMBL/GenBank/DDBJ whole genome shotgun (WGS) entry which is preliminary data.</text>
</comment>
<protein>
    <submittedName>
        <fullName evidence="2">Uncharacterized protein</fullName>
    </submittedName>
</protein>
<dbReference type="RefSeq" id="XP_041689953.1">
    <property type="nucleotide sequence ID" value="XM_041824476.1"/>
</dbReference>
<proteinExistence type="predicted"/>
<reference evidence="3" key="1">
    <citation type="journal article" date="2016" name="Genome Biol. Evol.">
        <title>Comparative 'omics' of the Fusarium fujikuroi species complex highlights differences in genetic potential and metabolite synthesis.</title>
        <authorList>
            <person name="Niehaus E.-M."/>
            <person name="Muensterkoetter M."/>
            <person name="Proctor R.H."/>
            <person name="Brown D.W."/>
            <person name="Sharon A."/>
            <person name="Idan Y."/>
            <person name="Oren-Young L."/>
            <person name="Sieber C.M."/>
            <person name="Novak O."/>
            <person name="Pencik A."/>
            <person name="Tarkowska D."/>
            <person name="Hromadova K."/>
            <person name="Freeman S."/>
            <person name="Maymon M."/>
            <person name="Elazar M."/>
            <person name="Youssef S.A."/>
            <person name="El-Shabrawy E.S.M."/>
            <person name="Shalaby A.B.A."/>
            <person name="Houterman P."/>
            <person name="Brock N.L."/>
            <person name="Burkhardt I."/>
            <person name="Tsavkelova E.A."/>
            <person name="Dickschat J.S."/>
            <person name="Galuszka P."/>
            <person name="Gueldener U."/>
            <person name="Tudzynski B."/>
        </authorList>
    </citation>
    <scope>NUCLEOTIDE SEQUENCE [LARGE SCALE GENOMIC DNA]</scope>
    <source>
        <strain evidence="3">MRC7560</strain>
    </source>
</reference>
<dbReference type="Proteomes" id="UP000184255">
    <property type="component" value="Unassembled WGS sequence"/>
</dbReference>